<evidence type="ECO:0000256" key="1">
    <source>
        <dbReference type="ARBA" id="ARBA00006484"/>
    </source>
</evidence>
<dbReference type="GO" id="GO:0016491">
    <property type="term" value="F:oxidoreductase activity"/>
    <property type="evidence" value="ECO:0007669"/>
    <property type="project" value="UniProtKB-KW"/>
</dbReference>
<dbReference type="InterPro" id="IPR002347">
    <property type="entry name" value="SDR_fam"/>
</dbReference>
<dbReference type="VEuPathDB" id="FungiDB:PV09_00470"/>
<keyword evidence="3" id="KW-0560">Oxidoreductase</keyword>
<protein>
    <recommendedName>
        <fullName evidence="6">NAD(P)-binding protein</fullName>
    </recommendedName>
</protein>
<name>A0A0D1Y3U7_9PEZI</name>
<dbReference type="EMBL" id="KN847529">
    <property type="protein sequence ID" value="KIW09601.1"/>
    <property type="molecule type" value="Genomic_DNA"/>
</dbReference>
<accession>A0A0D1Y3U7</accession>
<dbReference type="GeneID" id="27308443"/>
<dbReference type="AlphaFoldDB" id="A0A0D1Y3U7"/>
<dbReference type="PRINTS" id="PR00081">
    <property type="entry name" value="GDHRDH"/>
</dbReference>
<dbReference type="SUPFAM" id="SSF51735">
    <property type="entry name" value="NAD(P)-binding Rossmann-fold domains"/>
    <property type="match status" value="1"/>
</dbReference>
<reference evidence="4 5" key="1">
    <citation type="submission" date="2015-01" db="EMBL/GenBank/DDBJ databases">
        <title>The Genome Sequence of Ochroconis gallopava CBS43764.</title>
        <authorList>
            <consortium name="The Broad Institute Genomics Platform"/>
            <person name="Cuomo C."/>
            <person name="de Hoog S."/>
            <person name="Gorbushina A."/>
            <person name="Stielow B."/>
            <person name="Teixiera M."/>
            <person name="Abouelleil A."/>
            <person name="Chapman S.B."/>
            <person name="Priest M."/>
            <person name="Young S.K."/>
            <person name="Wortman J."/>
            <person name="Nusbaum C."/>
            <person name="Birren B."/>
        </authorList>
    </citation>
    <scope>NUCLEOTIDE SEQUENCE [LARGE SCALE GENOMIC DNA]</scope>
    <source>
        <strain evidence="4 5">CBS 43764</strain>
    </source>
</reference>
<evidence type="ECO:0000313" key="5">
    <source>
        <dbReference type="Proteomes" id="UP000053259"/>
    </source>
</evidence>
<comment type="similarity">
    <text evidence="1">Belongs to the short-chain dehydrogenases/reductases (SDR) family.</text>
</comment>
<dbReference type="HOGENOM" id="CLU_010194_44_6_1"/>
<dbReference type="FunCoup" id="A0A0D1Y3U7">
    <property type="interactions" value="239"/>
</dbReference>
<dbReference type="Gene3D" id="3.40.50.720">
    <property type="entry name" value="NAD(P)-binding Rossmann-like Domain"/>
    <property type="match status" value="1"/>
</dbReference>
<evidence type="ECO:0000256" key="3">
    <source>
        <dbReference type="ARBA" id="ARBA00023002"/>
    </source>
</evidence>
<evidence type="ECO:0000313" key="4">
    <source>
        <dbReference type="EMBL" id="KIW09601.1"/>
    </source>
</evidence>
<dbReference type="OrthoDB" id="191139at2759"/>
<dbReference type="STRING" id="253628.A0A0D1Y3U7"/>
<keyword evidence="5" id="KW-1185">Reference proteome</keyword>
<dbReference type="InParanoid" id="A0A0D1Y3U7"/>
<dbReference type="RefSeq" id="XP_016219470.1">
    <property type="nucleotide sequence ID" value="XM_016353213.1"/>
</dbReference>
<dbReference type="PANTHER" id="PTHR24320:SF282">
    <property type="entry name" value="WW DOMAIN-CONTAINING OXIDOREDUCTASE"/>
    <property type="match status" value="1"/>
</dbReference>
<evidence type="ECO:0008006" key="6">
    <source>
        <dbReference type="Google" id="ProtNLM"/>
    </source>
</evidence>
<evidence type="ECO:0000256" key="2">
    <source>
        <dbReference type="ARBA" id="ARBA00022857"/>
    </source>
</evidence>
<proteinExistence type="inferred from homology"/>
<keyword evidence="2" id="KW-0521">NADP</keyword>
<dbReference type="Proteomes" id="UP000053259">
    <property type="component" value="Unassembled WGS sequence"/>
</dbReference>
<gene>
    <name evidence="4" type="ORF">PV09_00470</name>
</gene>
<organism evidence="4 5">
    <name type="scientific">Verruconis gallopava</name>
    <dbReference type="NCBI Taxonomy" id="253628"/>
    <lineage>
        <taxon>Eukaryota</taxon>
        <taxon>Fungi</taxon>
        <taxon>Dikarya</taxon>
        <taxon>Ascomycota</taxon>
        <taxon>Pezizomycotina</taxon>
        <taxon>Dothideomycetes</taxon>
        <taxon>Pleosporomycetidae</taxon>
        <taxon>Venturiales</taxon>
        <taxon>Sympoventuriaceae</taxon>
        <taxon>Verruconis</taxon>
    </lineage>
</organism>
<sequence length="347" mass="37956">MWDLLKELLVYSALVPPALLASFSYLSDLLTGRGRVFSPDADICDLSGKIILVTGGNGGIGKETVLRLAKHDPGKVYLASRDASKARKAISDIKKFVPTAEISHLQLDLMSFDSIVEAARRIVQECSRLDIVILNAGIMATPYHTTEEGFEAQFGTNYVGHALLTKLLLPTMMETTKLPGADVRIISVSSMGHHMAPKGGIVFDPEVHKTLTPAQLYGQSKLANILHAKALATRYPDITSVAVHPGLIKTDLYGSVKRSFWLVRVVLTSVGSLVLSGVEFGALNQLWAATAPREMVFNGTYYMPVGKRMGAHKYAKDNQLANKLFDWTEAEFAKHGIEKRTNFISRG</sequence>
<dbReference type="InterPro" id="IPR036291">
    <property type="entry name" value="NAD(P)-bd_dom_sf"/>
</dbReference>
<dbReference type="Pfam" id="PF00106">
    <property type="entry name" value="adh_short"/>
    <property type="match status" value="1"/>
</dbReference>
<dbReference type="PANTHER" id="PTHR24320">
    <property type="entry name" value="RETINOL DEHYDROGENASE"/>
    <property type="match status" value="1"/>
</dbReference>